<evidence type="ECO:0000313" key="2">
    <source>
        <dbReference type="EMBL" id="KNZ49088.1"/>
    </source>
</evidence>
<dbReference type="AlphaFoldDB" id="A0A0L6UKN3"/>
<keyword evidence="1" id="KW-0812">Transmembrane</keyword>
<name>A0A0L6UKN3_9BASI</name>
<proteinExistence type="predicted"/>
<accession>A0A0L6UKN3</accession>
<gene>
    <name evidence="2" type="ORF">VP01_5219g1</name>
</gene>
<feature type="transmembrane region" description="Helical" evidence="1">
    <location>
        <begin position="137"/>
        <end position="159"/>
    </location>
</feature>
<keyword evidence="3" id="KW-1185">Reference proteome</keyword>
<protein>
    <submittedName>
        <fullName evidence="2">Uncharacterized protein</fullName>
    </submittedName>
</protein>
<comment type="caution">
    <text evidence="2">The sequence shown here is derived from an EMBL/GenBank/DDBJ whole genome shotgun (WGS) entry which is preliminary data.</text>
</comment>
<organism evidence="2 3">
    <name type="scientific">Puccinia sorghi</name>
    <dbReference type="NCBI Taxonomy" id="27349"/>
    <lineage>
        <taxon>Eukaryota</taxon>
        <taxon>Fungi</taxon>
        <taxon>Dikarya</taxon>
        <taxon>Basidiomycota</taxon>
        <taxon>Pucciniomycotina</taxon>
        <taxon>Pucciniomycetes</taxon>
        <taxon>Pucciniales</taxon>
        <taxon>Pucciniaceae</taxon>
        <taxon>Puccinia</taxon>
    </lineage>
</organism>
<dbReference type="EMBL" id="LAVV01010408">
    <property type="protein sequence ID" value="KNZ49088.1"/>
    <property type="molecule type" value="Genomic_DNA"/>
</dbReference>
<keyword evidence="1" id="KW-0472">Membrane</keyword>
<keyword evidence="1" id="KW-1133">Transmembrane helix</keyword>
<sequence>MGKLFEDVTNDLNKPRGLAIMSVKSNPVSRCLVYHPKIWSLSYDLHQPIAHIKPPHTQEKSSEFVKGSKFNNGYDRVFIQEIPNKVQSIMQELVGMDLIIGFFHFGGSGEASGIFVLPGDHGSCLFLKGLPVLLIKLLLILVSGFFPTPVIIPMINYFMSLGKFPPNINHFIIIEFITGSERGRAKNKNGESKRKEQSVWFIWRSHKEEVSYISNIPTKFVYLIPRSILPPCHSTPPTPGRFVKPTTPSHPAPVLINLQAQWMHSIPASTRSCETLQQTPAHLDTAVGQQNLLLLNKFLLPLLPPIPILCLPNPNPLMGPMALLLSILLRDSIYKFYTSPKASLQNFFTLISSNSYLHPLLTLFSYSYLNFEVNPDWKIGDKVWLNSGNISTTRLLCAQNYPRSLPYKKPEISTPFKITSYKKIKEQINQMCRADYSVHNHQELGKILLSPWIRQISRNSTISQAICNRTALDAVGWERIPN</sequence>
<evidence type="ECO:0000256" key="1">
    <source>
        <dbReference type="SAM" id="Phobius"/>
    </source>
</evidence>
<reference evidence="2 3" key="1">
    <citation type="submission" date="2015-08" db="EMBL/GenBank/DDBJ databases">
        <title>Next Generation Sequencing and Analysis of the Genome of Puccinia sorghi L Schw, the Causal Agent of Maize Common Rust.</title>
        <authorList>
            <person name="Rochi L."/>
            <person name="Burguener G."/>
            <person name="Darino M."/>
            <person name="Turjanski A."/>
            <person name="Kreff E."/>
            <person name="Dieguez M.J."/>
            <person name="Sacco F."/>
        </authorList>
    </citation>
    <scope>NUCLEOTIDE SEQUENCE [LARGE SCALE GENOMIC DNA]</scope>
    <source>
        <strain evidence="2 3">RO10H11247</strain>
    </source>
</reference>
<evidence type="ECO:0000313" key="3">
    <source>
        <dbReference type="Proteomes" id="UP000037035"/>
    </source>
</evidence>
<dbReference type="VEuPathDB" id="FungiDB:VP01_5219g1"/>
<dbReference type="Proteomes" id="UP000037035">
    <property type="component" value="Unassembled WGS sequence"/>
</dbReference>